<gene>
    <name evidence="1" type="ORF">BU25DRAFT_453288</name>
</gene>
<proteinExistence type="predicted"/>
<organism evidence="1 2">
    <name type="scientific">Macroventuria anomochaeta</name>
    <dbReference type="NCBI Taxonomy" id="301207"/>
    <lineage>
        <taxon>Eukaryota</taxon>
        <taxon>Fungi</taxon>
        <taxon>Dikarya</taxon>
        <taxon>Ascomycota</taxon>
        <taxon>Pezizomycotina</taxon>
        <taxon>Dothideomycetes</taxon>
        <taxon>Pleosporomycetidae</taxon>
        <taxon>Pleosporales</taxon>
        <taxon>Pleosporineae</taxon>
        <taxon>Didymellaceae</taxon>
        <taxon>Macroventuria</taxon>
    </lineage>
</organism>
<dbReference type="EMBL" id="MU006701">
    <property type="protein sequence ID" value="KAF2633539.1"/>
    <property type="molecule type" value="Genomic_DNA"/>
</dbReference>
<dbReference type="Proteomes" id="UP000799754">
    <property type="component" value="Unassembled WGS sequence"/>
</dbReference>
<name>A0ACB6SJD3_9PLEO</name>
<evidence type="ECO:0000313" key="2">
    <source>
        <dbReference type="Proteomes" id="UP000799754"/>
    </source>
</evidence>
<protein>
    <submittedName>
        <fullName evidence="1">Aldehyde reductase</fullName>
    </submittedName>
</protein>
<sequence length="340" mass="36868">MTIPGIKNPAIPYGSTIVVTGCSGFIGSHVAEQVLAAGYKVRGTSRDAKKNKWLKDHFNNKHGEGKFELVSVPDLTAKDAFEDAVKGASGFIHVAHDMTGSGDPKIAIPHSVNMALSALKTSSSAGLKRFVYTSSSFAVTQPKPSVKFTVDESTFNEDAIRAVKEKGEAAGGATVYSASKVEVERALKKWKEKSKAEIVINCVNPNGNLGPVLSPSHQGYPTTAGWIKNLWDGNYAALKRPPEHFIDVRDDAKLHVIALAHPDLSGRRLLGMVAPAPISRIVEILRETYPERRFEDFKDEGTDEIVNAEKDAVEGLLREAYGHGYTSLEESVKANAKELK</sequence>
<evidence type="ECO:0000313" key="1">
    <source>
        <dbReference type="EMBL" id="KAF2633539.1"/>
    </source>
</evidence>
<keyword evidence="2" id="KW-1185">Reference proteome</keyword>
<reference evidence="1" key="1">
    <citation type="journal article" date="2020" name="Stud. Mycol.">
        <title>101 Dothideomycetes genomes: a test case for predicting lifestyles and emergence of pathogens.</title>
        <authorList>
            <person name="Haridas S."/>
            <person name="Albert R."/>
            <person name="Binder M."/>
            <person name="Bloem J."/>
            <person name="Labutti K."/>
            <person name="Salamov A."/>
            <person name="Andreopoulos B."/>
            <person name="Baker S."/>
            <person name="Barry K."/>
            <person name="Bills G."/>
            <person name="Bluhm B."/>
            <person name="Cannon C."/>
            <person name="Castanera R."/>
            <person name="Culley D."/>
            <person name="Daum C."/>
            <person name="Ezra D."/>
            <person name="Gonzalez J."/>
            <person name="Henrissat B."/>
            <person name="Kuo A."/>
            <person name="Liang C."/>
            <person name="Lipzen A."/>
            <person name="Lutzoni F."/>
            <person name="Magnuson J."/>
            <person name="Mondo S."/>
            <person name="Nolan M."/>
            <person name="Ohm R."/>
            <person name="Pangilinan J."/>
            <person name="Park H.-J."/>
            <person name="Ramirez L."/>
            <person name="Alfaro M."/>
            <person name="Sun H."/>
            <person name="Tritt A."/>
            <person name="Yoshinaga Y."/>
            <person name="Zwiers L.-H."/>
            <person name="Turgeon B."/>
            <person name="Goodwin S."/>
            <person name="Spatafora J."/>
            <person name="Crous P."/>
            <person name="Grigoriev I."/>
        </authorList>
    </citation>
    <scope>NUCLEOTIDE SEQUENCE</scope>
    <source>
        <strain evidence="1">CBS 525.71</strain>
    </source>
</reference>
<accession>A0ACB6SJD3</accession>
<comment type="caution">
    <text evidence="1">The sequence shown here is derived from an EMBL/GenBank/DDBJ whole genome shotgun (WGS) entry which is preliminary data.</text>
</comment>